<dbReference type="Gene3D" id="3.40.50.720">
    <property type="entry name" value="NAD(P)-binding Rossmann-like Domain"/>
    <property type="match status" value="1"/>
</dbReference>
<dbReference type="InterPro" id="IPR013815">
    <property type="entry name" value="ATP_grasp_subdomain_1"/>
</dbReference>
<evidence type="ECO:0000313" key="7">
    <source>
        <dbReference type="Proteomes" id="UP000623967"/>
    </source>
</evidence>
<dbReference type="SUPFAM" id="SSF52210">
    <property type="entry name" value="Succinyl-CoA synthetase domains"/>
    <property type="match status" value="2"/>
</dbReference>
<dbReference type="InterPro" id="IPR016102">
    <property type="entry name" value="Succinyl-CoA_synth-like"/>
</dbReference>
<dbReference type="Pfam" id="PF13549">
    <property type="entry name" value="ATP-grasp_5"/>
    <property type="match status" value="1"/>
</dbReference>
<dbReference type="Gene3D" id="3.40.50.261">
    <property type="entry name" value="Succinyl-CoA synthetase domains"/>
    <property type="match status" value="2"/>
</dbReference>
<comment type="caution">
    <text evidence="6">The sequence shown here is derived from an EMBL/GenBank/DDBJ whole genome shotgun (WGS) entry which is preliminary data.</text>
</comment>
<dbReference type="InterPro" id="IPR011761">
    <property type="entry name" value="ATP-grasp"/>
</dbReference>
<dbReference type="SUPFAM" id="SSF51735">
    <property type="entry name" value="NAD(P)-binding Rossmann-fold domains"/>
    <property type="match status" value="1"/>
</dbReference>
<dbReference type="Gene3D" id="3.30.1490.20">
    <property type="entry name" value="ATP-grasp fold, A domain"/>
    <property type="match status" value="1"/>
</dbReference>
<feature type="domain" description="ATP-grasp" evidence="5">
    <location>
        <begin position="27"/>
        <end position="81"/>
    </location>
</feature>
<name>A0ABS1TUE7_9BACI</name>
<accession>A0ABS1TUE7</accession>
<dbReference type="SMART" id="SM00881">
    <property type="entry name" value="CoA_binding"/>
    <property type="match status" value="1"/>
</dbReference>
<keyword evidence="2 4" id="KW-0547">Nucleotide-binding</keyword>
<evidence type="ECO:0000256" key="1">
    <source>
        <dbReference type="ARBA" id="ARBA00022598"/>
    </source>
</evidence>
<proteinExistence type="predicted"/>
<evidence type="ECO:0000313" key="6">
    <source>
        <dbReference type="EMBL" id="MBL4954940.1"/>
    </source>
</evidence>
<evidence type="ECO:0000259" key="5">
    <source>
        <dbReference type="PROSITE" id="PS50975"/>
    </source>
</evidence>
<dbReference type="Pfam" id="PF13607">
    <property type="entry name" value="Succ_CoA_lig"/>
    <property type="match status" value="1"/>
</dbReference>
<keyword evidence="1 6" id="KW-0436">Ligase</keyword>
<dbReference type="Proteomes" id="UP000623967">
    <property type="component" value="Unassembled WGS sequence"/>
</dbReference>
<dbReference type="InterPro" id="IPR036291">
    <property type="entry name" value="NAD(P)-bd_dom_sf"/>
</dbReference>
<dbReference type="SUPFAM" id="SSF56059">
    <property type="entry name" value="Glutathione synthetase ATP-binding domain-like"/>
    <property type="match status" value="1"/>
</dbReference>
<dbReference type="RefSeq" id="WP_202656170.1">
    <property type="nucleotide sequence ID" value="NZ_JAESWB010000371.1"/>
</dbReference>
<dbReference type="PANTHER" id="PTHR43334">
    <property type="entry name" value="ACETATE--COA LIGASE [ADP-FORMING]"/>
    <property type="match status" value="1"/>
</dbReference>
<sequence>MAENKTLCAGLGTDIQSGTFLMEHEGADLLRKYELPIARSTIAKSKEQACQIATEIGYPIVLKGMSREIIHKSDAGVVKVNLKNEDELTSAYDEIVKNALKNNPGADIAGVLVQEFVPKGMELIFGIKKDPTFGHQLVIGLGGIFVEIIKDFSMRMMPVSVDDVEEMLKELKSYQMIEGYRGKKGINKQLIYTICLSLNDLIEEHPEIEELDLNPVIFTDNDAYICDVRILITKHKEKELVRKDLSHLKQMINPQSIAVIGASTNEKKNGGRLFKYVVENGYKGKLFPINPGAKEVKGYKAYPSLLEVPDEVELACIIVAAKHVPDVMEECVAKGVKAAIIYSSGFAETGEEGKKLQEQILAIAKKGNILVLGPNSIGIASPNNNIYTAFGAALETKVKVPGNIGFVSQSGAMGSALLSRAWEQGAGFSRWISVANEADLTTSDFMEVLIEDELTKVITVFMEGIKNPKAFSLASARALKAKKPVLVYKTGRSSIGKRAVQSHTGSIAGDDAVYSSVFKKFGVLRINRIDEIIDVSRAFTVQPLPKGKRIGVITASGGACSIIADLCSEKGLEIPELVDTSEEIKKYIPPFGSAQNPVDVTAEVIAVPEMFKKVVENVMKDPNIDGIIVMLTTNADPGAFIIAQSLIEIFKENDKPLVIGRLGADNIAPQAMELYNKEKLPVYPTPERVVSVMDYLVKYSEILKEKGIT</sequence>
<reference evidence="6 7" key="1">
    <citation type="submission" date="2021-01" db="EMBL/GenBank/DDBJ databases">
        <title>Genome public.</title>
        <authorList>
            <person name="Liu C."/>
            <person name="Sun Q."/>
        </authorList>
    </citation>
    <scope>NUCLEOTIDE SEQUENCE [LARGE SCALE GENOMIC DNA]</scope>
    <source>
        <strain evidence="6 7">YIM B02564</strain>
    </source>
</reference>
<dbReference type="InterPro" id="IPR003781">
    <property type="entry name" value="CoA-bd"/>
</dbReference>
<dbReference type="Gene3D" id="3.30.470.20">
    <property type="entry name" value="ATP-grasp fold, B domain"/>
    <property type="match status" value="1"/>
</dbReference>
<dbReference type="PANTHER" id="PTHR43334:SF1">
    <property type="entry name" value="3-HYDROXYPROPIONATE--COA LIGASE [ADP-FORMING]"/>
    <property type="match status" value="1"/>
</dbReference>
<dbReference type="InterPro" id="IPR043938">
    <property type="entry name" value="Ligase_CoA_dom"/>
</dbReference>
<evidence type="ECO:0000256" key="3">
    <source>
        <dbReference type="ARBA" id="ARBA00022840"/>
    </source>
</evidence>
<dbReference type="InterPro" id="IPR051538">
    <property type="entry name" value="Acyl-CoA_Synth/Transferase"/>
</dbReference>
<dbReference type="InterPro" id="IPR032875">
    <property type="entry name" value="Succ_CoA_lig_flav_dom"/>
</dbReference>
<gene>
    <name evidence="6" type="ORF">JK635_22535</name>
</gene>
<dbReference type="Pfam" id="PF19045">
    <property type="entry name" value="Ligase_CoA_2"/>
    <property type="match status" value="1"/>
</dbReference>
<dbReference type="EMBL" id="JAESWB010000371">
    <property type="protein sequence ID" value="MBL4954940.1"/>
    <property type="molecule type" value="Genomic_DNA"/>
</dbReference>
<dbReference type="GO" id="GO:0016874">
    <property type="term" value="F:ligase activity"/>
    <property type="evidence" value="ECO:0007669"/>
    <property type="project" value="UniProtKB-KW"/>
</dbReference>
<organism evidence="6 7">
    <name type="scientific">Neobacillus paridis</name>
    <dbReference type="NCBI Taxonomy" id="2803862"/>
    <lineage>
        <taxon>Bacteria</taxon>
        <taxon>Bacillati</taxon>
        <taxon>Bacillota</taxon>
        <taxon>Bacilli</taxon>
        <taxon>Bacillales</taxon>
        <taxon>Bacillaceae</taxon>
        <taxon>Neobacillus</taxon>
    </lineage>
</organism>
<dbReference type="Pfam" id="PF13380">
    <property type="entry name" value="CoA_binding_2"/>
    <property type="match status" value="1"/>
</dbReference>
<keyword evidence="7" id="KW-1185">Reference proteome</keyword>
<protein>
    <submittedName>
        <fullName evidence="6">Acetate--CoA ligase family protein</fullName>
    </submittedName>
</protein>
<dbReference type="PROSITE" id="PS50975">
    <property type="entry name" value="ATP_GRASP"/>
    <property type="match status" value="1"/>
</dbReference>
<evidence type="ECO:0000256" key="2">
    <source>
        <dbReference type="ARBA" id="ARBA00022741"/>
    </source>
</evidence>
<evidence type="ECO:0000256" key="4">
    <source>
        <dbReference type="PROSITE-ProRule" id="PRU00409"/>
    </source>
</evidence>
<keyword evidence="3 4" id="KW-0067">ATP-binding</keyword>